<dbReference type="EMBL" id="AFWF01000219">
    <property type="protein sequence ID" value="EGU35865.1"/>
    <property type="molecule type" value="Genomic_DNA"/>
</dbReference>
<evidence type="ECO:0000313" key="2">
    <source>
        <dbReference type="Proteomes" id="UP000004605"/>
    </source>
</evidence>
<name>F9S5G0_9VIBR</name>
<sequence length="289" mass="31535">MAVQGASVNVSMSVSDYEYIRRLTNIRKITATELGKVNQAYDNFEKKSGAALTKSNKNFNTFSGQLGYQTQDLIVQLQGGQNALLAIGQQGSQLLSVLNPMYGLFLVLGTTAASFAASLFTTGKGSEEAKTQLDRLTKTTKEWTVAQKAAFAVLNAQAIEEANSALSKTEDRVKSLTAQISLASGGSAPASSEYIQGLQDQLTLELELRENAAAEVKRLESVKKDAQYIGSQAYIQELRDQAEENKASLDKQLLDQQAYQTSLNAINQRAIQEEFKARNNGTLDEFQQL</sequence>
<dbReference type="Proteomes" id="UP000004605">
    <property type="component" value="Unassembled WGS sequence"/>
</dbReference>
<feature type="non-terminal residue" evidence="1">
    <location>
        <position position="289"/>
    </location>
</feature>
<comment type="caution">
    <text evidence="1">The sequence shown here is derived from an EMBL/GenBank/DDBJ whole genome shotgun (WGS) entry which is preliminary data.</text>
</comment>
<protein>
    <submittedName>
        <fullName evidence="1">Uncharacterized protein</fullName>
    </submittedName>
</protein>
<reference evidence="1 2" key="1">
    <citation type="journal article" date="2012" name="Int. J. Syst. Evol. Microbiol.">
        <title>Vibrio caribbeanicus sp. nov., isolated from the marine sponge Scleritoderma cyanea.</title>
        <authorList>
            <person name="Hoffmann M."/>
            <person name="Monday S.R."/>
            <person name="Allard M.W."/>
            <person name="Strain E.A."/>
            <person name="Whittaker P."/>
            <person name="Naum M."/>
            <person name="McCarthy P.J."/>
            <person name="Lopez J.V."/>
            <person name="Fischer M."/>
            <person name="Brown E.W."/>
        </authorList>
    </citation>
    <scope>NUCLEOTIDE SEQUENCE [LARGE SCALE GENOMIC DNA]</scope>
    <source>
        <strain evidence="1 2">ATCC 700023</strain>
    </source>
</reference>
<organism evidence="1 2">
    <name type="scientific">Vibrio ichthyoenteri ATCC 700023</name>
    <dbReference type="NCBI Taxonomy" id="870968"/>
    <lineage>
        <taxon>Bacteria</taxon>
        <taxon>Pseudomonadati</taxon>
        <taxon>Pseudomonadota</taxon>
        <taxon>Gammaproteobacteria</taxon>
        <taxon>Vibrionales</taxon>
        <taxon>Vibrionaceae</taxon>
        <taxon>Vibrio</taxon>
    </lineage>
</organism>
<dbReference type="AlphaFoldDB" id="F9S5G0"/>
<proteinExistence type="predicted"/>
<evidence type="ECO:0000313" key="1">
    <source>
        <dbReference type="EMBL" id="EGU35865.1"/>
    </source>
</evidence>
<gene>
    <name evidence="1" type="ORF">VII00023_17919</name>
</gene>
<accession>F9S5G0</accession>
<dbReference type="RefSeq" id="WP_006713740.1">
    <property type="nucleotide sequence ID" value="NZ_AFWF01000219.1"/>
</dbReference>
<keyword evidence="2" id="KW-1185">Reference proteome</keyword>